<dbReference type="SUPFAM" id="SSF48452">
    <property type="entry name" value="TPR-like"/>
    <property type="match status" value="2"/>
</dbReference>
<evidence type="ECO:0000313" key="12">
    <source>
        <dbReference type="Proteomes" id="UP000592294"/>
    </source>
</evidence>
<protein>
    <recommendedName>
        <fullName evidence="3">protein O-GlcNAc transferase</fullName>
        <ecNumber evidence="3">2.4.1.255</ecNumber>
    </recommendedName>
</protein>
<gene>
    <name evidence="11" type="ORF">HW932_13540</name>
</gene>
<evidence type="ECO:0000313" key="11">
    <source>
        <dbReference type="EMBL" id="NVZ10286.1"/>
    </source>
</evidence>
<keyword evidence="5" id="KW-0808">Transferase</keyword>
<dbReference type="InterPro" id="IPR051939">
    <property type="entry name" value="Glycosyltr_41/O-GlcNAc_trsf"/>
</dbReference>
<dbReference type="Gene3D" id="1.25.40.10">
    <property type="entry name" value="Tetratricopeptide repeat domain"/>
    <property type="match status" value="3"/>
</dbReference>
<evidence type="ECO:0000256" key="1">
    <source>
        <dbReference type="ARBA" id="ARBA00004922"/>
    </source>
</evidence>
<evidence type="ECO:0000256" key="7">
    <source>
        <dbReference type="ARBA" id="ARBA00022803"/>
    </source>
</evidence>
<keyword evidence="12" id="KW-1185">Reference proteome</keyword>
<feature type="repeat" description="TPR" evidence="8">
    <location>
        <begin position="266"/>
        <end position="299"/>
    </location>
</feature>
<dbReference type="InterPro" id="IPR029489">
    <property type="entry name" value="OGT/SEC/SPY_C"/>
</dbReference>
<evidence type="ECO:0000256" key="8">
    <source>
        <dbReference type="PROSITE-ProRule" id="PRU00339"/>
    </source>
</evidence>
<evidence type="ECO:0000256" key="4">
    <source>
        <dbReference type="ARBA" id="ARBA00022676"/>
    </source>
</evidence>
<feature type="repeat" description="TPR" evidence="8">
    <location>
        <begin position="41"/>
        <end position="74"/>
    </location>
</feature>
<keyword evidence="7 8" id="KW-0802">TPR repeat</keyword>
<evidence type="ECO:0000256" key="2">
    <source>
        <dbReference type="ARBA" id="ARBA00005386"/>
    </source>
</evidence>
<organism evidence="11 12">
    <name type="scientific">Allochromatium humboldtianum</name>
    <dbReference type="NCBI Taxonomy" id="504901"/>
    <lineage>
        <taxon>Bacteria</taxon>
        <taxon>Pseudomonadati</taxon>
        <taxon>Pseudomonadota</taxon>
        <taxon>Gammaproteobacteria</taxon>
        <taxon>Chromatiales</taxon>
        <taxon>Chromatiaceae</taxon>
        <taxon>Allochromatium</taxon>
    </lineage>
</organism>
<dbReference type="GO" id="GO:0097363">
    <property type="term" value="F:protein O-acetylglucosaminyltransferase activity"/>
    <property type="evidence" value="ECO:0007669"/>
    <property type="project" value="UniProtKB-EC"/>
</dbReference>
<feature type="repeat" description="TPR" evidence="8">
    <location>
        <begin position="75"/>
        <end position="108"/>
    </location>
</feature>
<dbReference type="PANTHER" id="PTHR44835:SF1">
    <property type="entry name" value="PROTEIN O-GLCNAC TRANSFERASE"/>
    <property type="match status" value="1"/>
</dbReference>
<comment type="similarity">
    <text evidence="2">Belongs to the glycosyltransferase 41 family. O-GlcNAc transferase subfamily.</text>
</comment>
<dbReference type="Gene3D" id="3.40.50.11380">
    <property type="match status" value="1"/>
</dbReference>
<dbReference type="InterPro" id="IPR011990">
    <property type="entry name" value="TPR-like_helical_dom_sf"/>
</dbReference>
<dbReference type="InterPro" id="IPR019734">
    <property type="entry name" value="TPR_rpt"/>
</dbReference>
<evidence type="ECO:0000256" key="6">
    <source>
        <dbReference type="ARBA" id="ARBA00022737"/>
    </source>
</evidence>
<keyword evidence="4" id="KW-0328">Glycosyltransferase</keyword>
<dbReference type="RefSeq" id="WP_176977030.1">
    <property type="nucleotide sequence ID" value="NZ_JABZEO010000009.1"/>
</dbReference>
<feature type="repeat" description="TPR" evidence="8">
    <location>
        <begin position="143"/>
        <end position="176"/>
    </location>
</feature>
<dbReference type="PANTHER" id="PTHR44835">
    <property type="entry name" value="UDP-N-ACETYLGLUCOSAMINE--PEPTIDE N-ACETYLGLUCOSAMINYLTRANSFERASE SPINDLY-RELATED"/>
    <property type="match status" value="1"/>
</dbReference>
<dbReference type="PROSITE" id="PS50005">
    <property type="entry name" value="TPR"/>
    <property type="match status" value="6"/>
</dbReference>
<evidence type="ECO:0000256" key="5">
    <source>
        <dbReference type="ARBA" id="ARBA00022679"/>
    </source>
</evidence>
<evidence type="ECO:0000259" key="10">
    <source>
        <dbReference type="Pfam" id="PF23914"/>
    </source>
</evidence>
<dbReference type="Pfam" id="PF13424">
    <property type="entry name" value="TPR_12"/>
    <property type="match status" value="1"/>
</dbReference>
<sequence>MANDALPTEQADALLTLFEQGRYAEAEISARLRIERYPDDAFGWKILGAILAALQRSQEAVASLKKALDLTPTDAEVLNTLGAALEDSGRLEEAGSYYAKAARQAPGFVAAFYNLAKLLQRLGRLEDARFYYEHALKIHPTHRKSLNNLGSLLRDLNRTDEALNCYRQTLALDPNQPQALTNLGNLLLDLGQLDEALDCQRRAIELQPGHPEILCNLGNVLQHLGQLDEALAVYQQSMTILGRPTASRPSQQAKQQLANLLQLDHPEILTMQGNTQQTLGHLDAAEQLYRRALTLDATDASIYSKLLFTLNYHPDHSAETIFEAYREFDRRFGIPHRAAWLPHPNRPDPERRLRLGYVSPDFRGHSACHALEPLLTHHDRAHFELTAYAELAQEDALTAVYRRLVDHWVPTRGLSDDELAARIRADGIDILVDLAGHTANNRLGVFARRPAPVSVTWMGYGSTTGLSAIDYFLADATLVPEGSEALFAEQPWRLDRPLAIHRPVPEMGEVSPLPAHRRGYVTFGTLTRHVRINHRTLRTWSAILQRLPGSRLVIDSKDFAAPSMQQRLAERFEALGIAPERLEIGYHSPPWDVLRGIDIGLDCFPHNSGVTLYETLYMGLPFITLADRPSVGRIGSTILTALGHPEWIATSETDYVERALALAADLDRLAALRAGLRTAMEHSPIRDEGGFVRSLERAYRRMWQLWCRTSTMP</sequence>
<dbReference type="EMBL" id="JABZEO010000009">
    <property type="protein sequence ID" value="NVZ10286.1"/>
    <property type="molecule type" value="Genomic_DNA"/>
</dbReference>
<dbReference type="Gene3D" id="3.40.50.2000">
    <property type="entry name" value="Glycogen Phosphorylase B"/>
    <property type="match status" value="1"/>
</dbReference>
<proteinExistence type="inferred from homology"/>
<dbReference type="Proteomes" id="UP000592294">
    <property type="component" value="Unassembled WGS sequence"/>
</dbReference>
<evidence type="ECO:0000256" key="3">
    <source>
        <dbReference type="ARBA" id="ARBA00011970"/>
    </source>
</evidence>
<feature type="repeat" description="TPR" evidence="8">
    <location>
        <begin position="109"/>
        <end position="142"/>
    </location>
</feature>
<reference evidence="11 12" key="1">
    <citation type="submission" date="2020-06" db="EMBL/GenBank/DDBJ databases">
        <title>Whole-genome sequence of Allochromatium humboldtianum DSM 21881, type strain.</title>
        <authorList>
            <person name="Kyndt J.A."/>
            <person name="Meyer T.E."/>
        </authorList>
    </citation>
    <scope>NUCLEOTIDE SEQUENCE [LARGE SCALE GENOMIC DNA]</scope>
    <source>
        <strain evidence="11 12">DSM 21881</strain>
    </source>
</reference>
<dbReference type="Pfam" id="PF13844">
    <property type="entry name" value="Glyco_transf_41"/>
    <property type="match status" value="2"/>
</dbReference>
<name>A0A850RDH3_9GAMM</name>
<comment type="caution">
    <text evidence="11">The sequence shown here is derived from an EMBL/GenBank/DDBJ whole genome shotgun (WGS) entry which is preliminary data.</text>
</comment>
<feature type="domain" description="Cytochrome c-type biogenesis protein H TPR" evidence="10">
    <location>
        <begin position="30"/>
        <end position="141"/>
    </location>
</feature>
<dbReference type="AlphaFoldDB" id="A0A850RDH3"/>
<accession>A0A850RDH3</accession>
<feature type="domain" description="O-GlcNAc transferase C-terminal" evidence="9">
    <location>
        <begin position="336"/>
        <end position="488"/>
    </location>
</feature>
<dbReference type="PROSITE" id="PS50293">
    <property type="entry name" value="TPR_REGION"/>
    <property type="match status" value="2"/>
</dbReference>
<comment type="pathway">
    <text evidence="1">Protein modification; protein glycosylation.</text>
</comment>
<dbReference type="EC" id="2.4.1.255" evidence="3"/>
<dbReference type="SMART" id="SM00028">
    <property type="entry name" value="TPR"/>
    <property type="match status" value="7"/>
</dbReference>
<dbReference type="Pfam" id="PF23914">
    <property type="entry name" value="TPR_CcmH_CycH"/>
    <property type="match status" value="1"/>
</dbReference>
<keyword evidence="6" id="KW-0677">Repeat</keyword>
<evidence type="ECO:0000259" key="9">
    <source>
        <dbReference type="Pfam" id="PF13844"/>
    </source>
</evidence>
<dbReference type="InterPro" id="IPR056413">
    <property type="entry name" value="TPR_CcmH_CycH"/>
</dbReference>
<feature type="domain" description="O-GlcNAc transferase C-terminal" evidence="9">
    <location>
        <begin position="523"/>
        <end position="687"/>
    </location>
</feature>
<feature type="repeat" description="TPR" evidence="8">
    <location>
        <begin position="177"/>
        <end position="210"/>
    </location>
</feature>
<dbReference type="Pfam" id="PF00515">
    <property type="entry name" value="TPR_1"/>
    <property type="match status" value="1"/>
</dbReference>
<dbReference type="Pfam" id="PF13181">
    <property type="entry name" value="TPR_8"/>
    <property type="match status" value="1"/>
</dbReference>